<dbReference type="CDD" id="cd01949">
    <property type="entry name" value="GGDEF"/>
    <property type="match status" value="1"/>
</dbReference>
<dbReference type="InterPro" id="IPR029787">
    <property type="entry name" value="Nucleotide_cyclase"/>
</dbReference>
<dbReference type="RefSeq" id="WP_016921101.1">
    <property type="nucleotide sequence ID" value="NZ_CP044331.1"/>
</dbReference>
<organism evidence="4 5">
    <name type="scientific">Methylocystis parvus</name>
    <dbReference type="NCBI Taxonomy" id="134"/>
    <lineage>
        <taxon>Bacteria</taxon>
        <taxon>Pseudomonadati</taxon>
        <taxon>Pseudomonadota</taxon>
        <taxon>Alphaproteobacteria</taxon>
        <taxon>Hyphomicrobiales</taxon>
        <taxon>Methylocystaceae</taxon>
        <taxon>Methylocystis</taxon>
    </lineage>
</organism>
<dbReference type="Proteomes" id="UP000422569">
    <property type="component" value="Chromosome"/>
</dbReference>
<gene>
    <name evidence="4" type="ORF">F7D14_15555</name>
</gene>
<dbReference type="PANTHER" id="PTHR44757">
    <property type="entry name" value="DIGUANYLATE CYCLASE DGCP"/>
    <property type="match status" value="1"/>
</dbReference>
<dbReference type="Gene3D" id="3.20.20.450">
    <property type="entry name" value="EAL domain"/>
    <property type="match status" value="1"/>
</dbReference>
<dbReference type="SMART" id="SM00091">
    <property type="entry name" value="PAS"/>
    <property type="match status" value="2"/>
</dbReference>
<proteinExistence type="predicted"/>
<feature type="domain" description="PAS" evidence="1">
    <location>
        <begin position="172"/>
        <end position="219"/>
    </location>
</feature>
<evidence type="ECO:0000259" key="1">
    <source>
        <dbReference type="PROSITE" id="PS50112"/>
    </source>
</evidence>
<dbReference type="Pfam" id="PF00563">
    <property type="entry name" value="EAL"/>
    <property type="match status" value="1"/>
</dbReference>
<dbReference type="PROSITE" id="PS50883">
    <property type="entry name" value="EAL"/>
    <property type="match status" value="1"/>
</dbReference>
<dbReference type="CDD" id="cd01948">
    <property type="entry name" value="EAL"/>
    <property type="match status" value="1"/>
</dbReference>
<dbReference type="SUPFAM" id="SSF141868">
    <property type="entry name" value="EAL domain-like"/>
    <property type="match status" value="1"/>
</dbReference>
<name>A0A6B8M1K9_9HYPH</name>
<dbReference type="NCBIfam" id="TIGR00254">
    <property type="entry name" value="GGDEF"/>
    <property type="match status" value="1"/>
</dbReference>
<dbReference type="InterPro" id="IPR043128">
    <property type="entry name" value="Rev_trsase/Diguanyl_cyclase"/>
</dbReference>
<dbReference type="InterPro" id="IPR000160">
    <property type="entry name" value="GGDEF_dom"/>
</dbReference>
<dbReference type="AlphaFoldDB" id="A0A6B8M1K9"/>
<feature type="domain" description="EAL" evidence="2">
    <location>
        <begin position="454"/>
        <end position="704"/>
    </location>
</feature>
<sequence>MDATTTYATRALYFGKSLLSSLQRLDRFGRTVKLVKGSRRARNWARAAERKGDLLRAAMDELPEGVVLLDPDGRYIHWNRSYAEIYARSADLFRIGVRMVDTLREGVARGDYPEAFGREAEWVEERMRRLANPGQRHEQQLANGRWIMIDERRLPNDCTIGLRIDITEMKAREDSFRLLFESNPIPMFVLDEKTHRIVAVNDATIAHYGYPGDALKGMSFEDIAASGQVSFDAPEKPDMHFRADGAKIDVLIYWRKFVYEGKAAVLVAAVDTTERNRAEARIAFMARHDPLTNLPNRAAFRECLECALSAGAELAVFLVDLDYFKQVNDTLGHSVGDRVLQAASLRLLEAAGHQDVVTRLGGDEFAILRRGCADQESIARYSDGLLQNLYRPFDIDGHTIVIGASVGVACAPRDSHCPEALLRQADLALYASKNAGRGVCSVFEPALDQAARDRAILDSELRCAVARREFVVHYQPIVDLRSGAVRTMEALVRWRHPTRGLVPPGEFIPFAEQSLLISQIGEFVLEQACADAAAWPRDVKVAVNVSPLQFRQSNMFATVARILERTGLAPGRLEIEITESLLMERAEATLATLQALRALGVSISLDDFGTGFSSLTYLRSFPFDKIKIDRAFTQAIGADPASHAIIDTIVALGSRLGMRVTAEGVENATQMRYLADIGCNEGQGYYFSHGRPADELDELLDAGKGRIAA</sequence>
<protein>
    <submittedName>
        <fullName evidence="4">EAL domain-containing protein</fullName>
    </submittedName>
</protein>
<dbReference type="InterPro" id="IPR035919">
    <property type="entry name" value="EAL_sf"/>
</dbReference>
<dbReference type="SUPFAM" id="SSF55785">
    <property type="entry name" value="PYP-like sensor domain (PAS domain)"/>
    <property type="match status" value="2"/>
</dbReference>
<dbReference type="KEGG" id="mpar:F7D14_15555"/>
<dbReference type="Pfam" id="PF13188">
    <property type="entry name" value="PAS_8"/>
    <property type="match status" value="1"/>
</dbReference>
<accession>A0A6B8M1K9</accession>
<dbReference type="Pfam" id="PF00990">
    <property type="entry name" value="GGDEF"/>
    <property type="match status" value="1"/>
</dbReference>
<evidence type="ECO:0000259" key="2">
    <source>
        <dbReference type="PROSITE" id="PS50883"/>
    </source>
</evidence>
<dbReference type="SMART" id="SM00052">
    <property type="entry name" value="EAL"/>
    <property type="match status" value="1"/>
</dbReference>
<dbReference type="PROSITE" id="PS50112">
    <property type="entry name" value="PAS"/>
    <property type="match status" value="2"/>
</dbReference>
<evidence type="ECO:0000259" key="3">
    <source>
        <dbReference type="PROSITE" id="PS50887"/>
    </source>
</evidence>
<evidence type="ECO:0000313" key="4">
    <source>
        <dbReference type="EMBL" id="QGM98757.1"/>
    </source>
</evidence>
<evidence type="ECO:0000313" key="5">
    <source>
        <dbReference type="Proteomes" id="UP000422569"/>
    </source>
</evidence>
<feature type="domain" description="PAS" evidence="1">
    <location>
        <begin position="51"/>
        <end position="91"/>
    </location>
</feature>
<dbReference type="Pfam" id="PF12860">
    <property type="entry name" value="PAS_7"/>
    <property type="match status" value="1"/>
</dbReference>
<dbReference type="SMART" id="SM00267">
    <property type="entry name" value="GGDEF"/>
    <property type="match status" value="1"/>
</dbReference>
<dbReference type="SUPFAM" id="SSF55073">
    <property type="entry name" value="Nucleotide cyclase"/>
    <property type="match status" value="1"/>
</dbReference>
<feature type="domain" description="GGDEF" evidence="3">
    <location>
        <begin position="312"/>
        <end position="445"/>
    </location>
</feature>
<dbReference type="Gene3D" id="3.30.70.270">
    <property type="match status" value="1"/>
</dbReference>
<dbReference type="PANTHER" id="PTHR44757:SF2">
    <property type="entry name" value="BIOFILM ARCHITECTURE MAINTENANCE PROTEIN MBAA"/>
    <property type="match status" value="1"/>
</dbReference>
<dbReference type="Gene3D" id="3.30.450.20">
    <property type="entry name" value="PAS domain"/>
    <property type="match status" value="2"/>
</dbReference>
<dbReference type="InterPro" id="IPR052155">
    <property type="entry name" value="Biofilm_reg_signaling"/>
</dbReference>
<dbReference type="InterPro" id="IPR000014">
    <property type="entry name" value="PAS"/>
</dbReference>
<dbReference type="InterPro" id="IPR035965">
    <property type="entry name" value="PAS-like_dom_sf"/>
</dbReference>
<dbReference type="EMBL" id="CP044331">
    <property type="protein sequence ID" value="QGM98757.1"/>
    <property type="molecule type" value="Genomic_DNA"/>
</dbReference>
<dbReference type="NCBIfam" id="TIGR00229">
    <property type="entry name" value="sensory_box"/>
    <property type="match status" value="1"/>
</dbReference>
<reference evidence="4 5" key="1">
    <citation type="submission" date="2019-09" db="EMBL/GenBank/DDBJ databases">
        <title>Isolation and complete genome sequencing of Methylocystis species.</title>
        <authorList>
            <person name="Rumah B.L."/>
            <person name="Stead C.E."/>
            <person name="Stevens B.C."/>
            <person name="Minton N.P."/>
            <person name="Grosse-Honebrink A."/>
            <person name="Zhang Y."/>
        </authorList>
    </citation>
    <scope>NUCLEOTIDE SEQUENCE [LARGE SCALE GENOMIC DNA]</scope>
    <source>
        <strain evidence="4 5">BRCS2</strain>
    </source>
</reference>
<keyword evidence="5" id="KW-1185">Reference proteome</keyword>
<dbReference type="InterPro" id="IPR001633">
    <property type="entry name" value="EAL_dom"/>
</dbReference>
<dbReference type="PROSITE" id="PS50887">
    <property type="entry name" value="GGDEF"/>
    <property type="match status" value="1"/>
</dbReference>